<keyword evidence="11" id="KW-0131">Cell cycle</keyword>
<dbReference type="InterPro" id="IPR004358">
    <property type="entry name" value="Sig_transdc_His_kin-like_C"/>
</dbReference>
<keyword evidence="4 12" id="KW-0597">Phosphoprotein</keyword>
<dbReference type="SMART" id="SM00086">
    <property type="entry name" value="PAC"/>
    <property type="match status" value="2"/>
</dbReference>
<organism evidence="19 20">
    <name type="scientific">Candidatus Venteria ishoeyi</name>
    <dbReference type="NCBI Taxonomy" id="1899563"/>
    <lineage>
        <taxon>Bacteria</taxon>
        <taxon>Pseudomonadati</taxon>
        <taxon>Pseudomonadota</taxon>
        <taxon>Gammaproteobacteria</taxon>
        <taxon>Thiotrichales</taxon>
        <taxon>Thiotrichaceae</taxon>
        <taxon>Venteria</taxon>
    </lineage>
</organism>
<dbReference type="GO" id="GO:0009927">
    <property type="term" value="F:histidine phosphotransfer kinase activity"/>
    <property type="evidence" value="ECO:0007669"/>
    <property type="project" value="TreeGrafter"/>
</dbReference>
<evidence type="ECO:0000313" key="20">
    <source>
        <dbReference type="Proteomes" id="UP000236724"/>
    </source>
</evidence>
<dbReference type="InterPro" id="IPR001789">
    <property type="entry name" value="Sig_transdc_resp-reg_receiver"/>
</dbReference>
<dbReference type="SMART" id="SM00091">
    <property type="entry name" value="PAS"/>
    <property type="match status" value="2"/>
</dbReference>
<dbReference type="EC" id="2.7.13.3" evidence="3"/>
<dbReference type="PROSITE" id="PS50109">
    <property type="entry name" value="HIS_KIN"/>
    <property type="match status" value="1"/>
</dbReference>
<dbReference type="SMART" id="SM00387">
    <property type="entry name" value="HATPase_c"/>
    <property type="match status" value="1"/>
</dbReference>
<dbReference type="Pfam" id="PF02518">
    <property type="entry name" value="HATPase_c"/>
    <property type="match status" value="1"/>
</dbReference>
<dbReference type="CDD" id="cd00130">
    <property type="entry name" value="PAS"/>
    <property type="match status" value="2"/>
</dbReference>
<evidence type="ECO:0000256" key="5">
    <source>
        <dbReference type="ARBA" id="ARBA00022679"/>
    </source>
</evidence>
<dbReference type="GO" id="GO:0000155">
    <property type="term" value="F:phosphorelay sensor kinase activity"/>
    <property type="evidence" value="ECO:0007669"/>
    <property type="project" value="InterPro"/>
</dbReference>
<dbReference type="Pfam" id="PF00072">
    <property type="entry name" value="Response_reg"/>
    <property type="match status" value="2"/>
</dbReference>
<evidence type="ECO:0000256" key="8">
    <source>
        <dbReference type="ARBA" id="ARBA00022840"/>
    </source>
</evidence>
<dbReference type="RefSeq" id="WP_103918556.1">
    <property type="nucleotide sequence ID" value="NZ_FMSV02000056.1"/>
</dbReference>
<keyword evidence="13" id="KW-0175">Coiled coil</keyword>
<dbReference type="FunFam" id="3.30.565.10:FF:000010">
    <property type="entry name" value="Sensor histidine kinase RcsC"/>
    <property type="match status" value="1"/>
</dbReference>
<dbReference type="Gene3D" id="1.10.287.130">
    <property type="match status" value="1"/>
</dbReference>
<dbReference type="Gene3D" id="3.40.50.2300">
    <property type="match status" value="2"/>
</dbReference>
<name>A0A1H6FAU1_9GAMM</name>
<dbReference type="InterPro" id="IPR035965">
    <property type="entry name" value="PAS-like_dom_sf"/>
</dbReference>
<dbReference type="SUPFAM" id="SSF55874">
    <property type="entry name" value="ATPase domain of HSP90 chaperone/DNA topoisomerase II/histidine kinase"/>
    <property type="match status" value="1"/>
</dbReference>
<evidence type="ECO:0000256" key="11">
    <source>
        <dbReference type="ARBA" id="ARBA00023306"/>
    </source>
</evidence>
<dbReference type="InterPro" id="IPR036890">
    <property type="entry name" value="HATPase_C_sf"/>
</dbReference>
<gene>
    <name evidence="19" type="primary">arcB_15</name>
    <name evidence="18" type="synonym">arcB_6</name>
    <name evidence="18" type="ORF">MBHS_00350</name>
    <name evidence="19" type="ORF">MBHS_03081</name>
</gene>
<dbReference type="CDD" id="cd19920">
    <property type="entry name" value="REC_PA4781-like"/>
    <property type="match status" value="1"/>
</dbReference>
<evidence type="ECO:0000313" key="18">
    <source>
        <dbReference type="EMBL" id="SEH04504.1"/>
    </source>
</evidence>
<evidence type="ECO:0000256" key="4">
    <source>
        <dbReference type="ARBA" id="ARBA00022553"/>
    </source>
</evidence>
<dbReference type="NCBIfam" id="TIGR00229">
    <property type="entry name" value="sensory_box"/>
    <property type="match status" value="2"/>
</dbReference>
<dbReference type="Proteomes" id="UP000236724">
    <property type="component" value="Unassembled WGS sequence"/>
</dbReference>
<evidence type="ECO:0000256" key="6">
    <source>
        <dbReference type="ARBA" id="ARBA00022741"/>
    </source>
</evidence>
<feature type="domain" description="Response regulatory" evidence="15">
    <location>
        <begin position="14"/>
        <end position="130"/>
    </location>
</feature>
<keyword evidence="20" id="KW-1185">Reference proteome</keyword>
<dbReference type="Gene3D" id="3.30.450.20">
    <property type="entry name" value="PAS domain"/>
    <property type="match status" value="2"/>
</dbReference>
<keyword evidence="7" id="KW-0418">Kinase</keyword>
<evidence type="ECO:0000256" key="2">
    <source>
        <dbReference type="ARBA" id="ARBA00004370"/>
    </source>
</evidence>
<dbReference type="InterPro" id="IPR000014">
    <property type="entry name" value="PAS"/>
</dbReference>
<dbReference type="PANTHER" id="PTHR43047">
    <property type="entry name" value="TWO-COMPONENT HISTIDINE PROTEIN KINASE"/>
    <property type="match status" value="1"/>
</dbReference>
<keyword evidence="10" id="KW-0472">Membrane</keyword>
<dbReference type="PROSITE" id="PS50112">
    <property type="entry name" value="PAS"/>
    <property type="match status" value="2"/>
</dbReference>
<protein>
    <recommendedName>
        <fullName evidence="3">histidine kinase</fullName>
        <ecNumber evidence="3">2.7.13.3</ecNumber>
    </recommendedName>
</protein>
<dbReference type="CDD" id="cd00082">
    <property type="entry name" value="HisKA"/>
    <property type="match status" value="1"/>
</dbReference>
<dbReference type="PRINTS" id="PR00344">
    <property type="entry name" value="BCTRLSENSOR"/>
</dbReference>
<feature type="domain" description="PAS" evidence="16">
    <location>
        <begin position="163"/>
        <end position="233"/>
    </location>
</feature>
<evidence type="ECO:0000259" key="15">
    <source>
        <dbReference type="PROSITE" id="PS50110"/>
    </source>
</evidence>
<dbReference type="SMART" id="SM00388">
    <property type="entry name" value="HisKA"/>
    <property type="match status" value="1"/>
</dbReference>
<dbReference type="InterPro" id="IPR003661">
    <property type="entry name" value="HisK_dim/P_dom"/>
</dbReference>
<dbReference type="OrthoDB" id="9792854at2"/>
<dbReference type="InterPro" id="IPR036097">
    <property type="entry name" value="HisK_dim/P_sf"/>
</dbReference>
<dbReference type="InterPro" id="IPR000700">
    <property type="entry name" value="PAS-assoc_C"/>
</dbReference>
<feature type="domain" description="Histidine kinase" evidence="14">
    <location>
        <begin position="430"/>
        <end position="653"/>
    </location>
</feature>
<feature type="modified residue" description="4-aspartylphosphate" evidence="12">
    <location>
        <position position="63"/>
    </location>
</feature>
<dbReference type="SUPFAM" id="SSF47384">
    <property type="entry name" value="Homodimeric domain of signal transducing histidine kinase"/>
    <property type="match status" value="1"/>
</dbReference>
<evidence type="ECO:0000259" key="14">
    <source>
        <dbReference type="PROSITE" id="PS50109"/>
    </source>
</evidence>
<evidence type="ECO:0000259" key="16">
    <source>
        <dbReference type="PROSITE" id="PS50112"/>
    </source>
</evidence>
<dbReference type="Pfam" id="PF13426">
    <property type="entry name" value="PAS_9"/>
    <property type="match status" value="2"/>
</dbReference>
<accession>A0A1H6FAU1</accession>
<dbReference type="EMBL" id="FMSV02000526">
    <property type="protein sequence ID" value="SEH07207.1"/>
    <property type="molecule type" value="Genomic_DNA"/>
</dbReference>
<feature type="modified residue" description="4-aspartylphosphate" evidence="12">
    <location>
        <position position="726"/>
    </location>
</feature>
<dbReference type="FunFam" id="1.10.287.130:FF:000038">
    <property type="entry name" value="Sensory transduction histidine kinase"/>
    <property type="match status" value="1"/>
</dbReference>
<evidence type="ECO:0000256" key="13">
    <source>
        <dbReference type="SAM" id="Coils"/>
    </source>
</evidence>
<evidence type="ECO:0000256" key="12">
    <source>
        <dbReference type="PROSITE-ProRule" id="PRU00169"/>
    </source>
</evidence>
<dbReference type="SUPFAM" id="SSF52172">
    <property type="entry name" value="CheY-like"/>
    <property type="match status" value="2"/>
</dbReference>
<evidence type="ECO:0000256" key="7">
    <source>
        <dbReference type="ARBA" id="ARBA00022777"/>
    </source>
</evidence>
<comment type="catalytic activity">
    <reaction evidence="1">
        <text>ATP + protein L-histidine = ADP + protein N-phospho-L-histidine.</text>
        <dbReference type="EC" id="2.7.13.3"/>
    </reaction>
</comment>
<dbReference type="Gene3D" id="3.30.565.10">
    <property type="entry name" value="Histidine kinase-like ATPase, C-terminal domain"/>
    <property type="match status" value="1"/>
</dbReference>
<sequence length="800" mass="89835">MFQNSNTSTMQAQTLLIIDDEPSNLCIVESYLEKAGFNLLLALSGEESLLIAKKALPDLILLDVMMSGMNGFETCLQLKKAPETREIPVIFMTALDNMEDKLKGFDVGAVDYITKPLNEKEVLARISTHLQLRSLQKDLQDKNQRLQEEIQRCTTAELAQRESETQFQVIFNNAYVAISLMNVTANYLQVNEEFIRLLGYSAAELEQVRCQDITHPDDQALSEQNLSRIRHREITSCAFDKHFIRKDGSTFLGSNWLAGLYDEDTQCCYGFVCVITDLTEREQTYAKIQTLSRAVEQTHSAVVITDNTGCIEFVNPAFTEATGYSTEEAVGAYPNILKSGYQDQAFYTNMWVTLKSGELWQGELVNKRKDGTIYWEYVTISPIKDEQDRIINFIAVKKDITERKAAEIALQEAKEKAEIASQAKSAFLANMSHEIRTPMNAILGFTEILNGMITDPTQQDYLKTIQNSGETLLDLINDILDLSKVEAGKMQLDETPVNLIKVFQEIAQMFKPKTQAKGLDFQVDIAQALPEWLLLDETRIRQILINLLGNAIKFTQQGVIRLSLIIHDLDIKNHVCSLEFSVQDSGIGIPLEQQENMFKAFEQQAGQSQAKYGGTGLGLAICQQLAMLMKGEIQVSSQVGKGSIFTINLDKLKILHPPSKRLKAHQPEQDVNFAPATILIVDDQMVNRKLLDLQLKKYGFKNLHANNGEEALFIIEETQPDLILLDMIMPIMNGMETIQQLKQNPKTRALPVIAVTADAITDEAKAFSQLCDGAVTKPIAKSELLEMLKSFLTIETQTQT</sequence>
<keyword evidence="6" id="KW-0547">Nucleotide-binding</keyword>
<dbReference type="InterPro" id="IPR005467">
    <property type="entry name" value="His_kinase_dom"/>
</dbReference>
<feature type="domain" description="Response regulatory" evidence="15">
    <location>
        <begin position="677"/>
        <end position="792"/>
    </location>
</feature>
<dbReference type="AlphaFoldDB" id="A0A1H6FAU1"/>
<comment type="subcellular location">
    <subcellularLocation>
        <location evidence="2">Membrane</location>
    </subcellularLocation>
</comment>
<keyword evidence="8" id="KW-0067">ATP-binding</keyword>
<dbReference type="EMBL" id="FMSV02000056">
    <property type="protein sequence ID" value="SEH04504.1"/>
    <property type="molecule type" value="Genomic_DNA"/>
</dbReference>
<dbReference type="InterPro" id="IPR003594">
    <property type="entry name" value="HATPase_dom"/>
</dbReference>
<dbReference type="GO" id="GO:0005886">
    <property type="term" value="C:plasma membrane"/>
    <property type="evidence" value="ECO:0007669"/>
    <property type="project" value="TreeGrafter"/>
</dbReference>
<feature type="coiled-coil region" evidence="13">
    <location>
        <begin position="129"/>
        <end position="156"/>
    </location>
</feature>
<proteinExistence type="predicted"/>
<keyword evidence="5 19" id="KW-0808">Transferase</keyword>
<evidence type="ECO:0000256" key="9">
    <source>
        <dbReference type="ARBA" id="ARBA00023012"/>
    </source>
</evidence>
<dbReference type="CDD" id="cd16922">
    <property type="entry name" value="HATPase_EvgS-ArcB-TorS-like"/>
    <property type="match status" value="1"/>
</dbReference>
<dbReference type="PANTHER" id="PTHR43047:SF72">
    <property type="entry name" value="OSMOSENSING HISTIDINE PROTEIN KINASE SLN1"/>
    <property type="match status" value="1"/>
</dbReference>
<dbReference type="Pfam" id="PF00512">
    <property type="entry name" value="HisKA"/>
    <property type="match status" value="1"/>
</dbReference>
<evidence type="ECO:0000256" key="10">
    <source>
        <dbReference type="ARBA" id="ARBA00023136"/>
    </source>
</evidence>
<dbReference type="GO" id="GO:0005524">
    <property type="term" value="F:ATP binding"/>
    <property type="evidence" value="ECO:0007669"/>
    <property type="project" value="UniProtKB-KW"/>
</dbReference>
<keyword evidence="9" id="KW-0902">Two-component regulatory system</keyword>
<feature type="coiled-coil region" evidence="13">
    <location>
        <begin position="396"/>
        <end position="423"/>
    </location>
</feature>
<evidence type="ECO:0000259" key="17">
    <source>
        <dbReference type="PROSITE" id="PS50113"/>
    </source>
</evidence>
<feature type="domain" description="PAS" evidence="16">
    <location>
        <begin position="287"/>
        <end position="331"/>
    </location>
</feature>
<evidence type="ECO:0000256" key="3">
    <source>
        <dbReference type="ARBA" id="ARBA00012438"/>
    </source>
</evidence>
<evidence type="ECO:0000256" key="1">
    <source>
        <dbReference type="ARBA" id="ARBA00000085"/>
    </source>
</evidence>
<dbReference type="InterPro" id="IPR001610">
    <property type="entry name" value="PAC"/>
</dbReference>
<dbReference type="SUPFAM" id="SSF55785">
    <property type="entry name" value="PYP-like sensor domain (PAS domain)"/>
    <property type="match status" value="2"/>
</dbReference>
<reference evidence="19 20" key="1">
    <citation type="submission" date="2016-10" db="EMBL/GenBank/DDBJ databases">
        <authorList>
            <person name="de Groot N.N."/>
        </authorList>
    </citation>
    <scope>NUCLEOTIDE SEQUENCE [LARGE SCALE GENOMIC DNA]</scope>
    <source>
        <strain evidence="19">MBHS1</strain>
    </source>
</reference>
<feature type="domain" description="PAC" evidence="17">
    <location>
        <begin position="358"/>
        <end position="412"/>
    </location>
</feature>
<evidence type="ECO:0000313" key="19">
    <source>
        <dbReference type="EMBL" id="SEH07207.1"/>
    </source>
</evidence>
<dbReference type="InterPro" id="IPR011006">
    <property type="entry name" value="CheY-like_superfamily"/>
</dbReference>
<dbReference type="PROSITE" id="PS50113">
    <property type="entry name" value="PAC"/>
    <property type="match status" value="1"/>
</dbReference>
<dbReference type="PROSITE" id="PS50110">
    <property type="entry name" value="RESPONSE_REGULATORY"/>
    <property type="match status" value="2"/>
</dbReference>
<dbReference type="SMART" id="SM00448">
    <property type="entry name" value="REC"/>
    <property type="match status" value="2"/>
</dbReference>